<sequence length="702" mass="79722">MGEPGNRFDRKVVSGKMYVYKIADIVNDPEIGKFWLLYTGAANDTESLMHSYKSPDKLILSDEEHLVMNLRNQHLDKHKAYDIFVDKVNLSYSSNEVVIRKQVLLTKTSRFEMQSQIKEIHMHALKLFTFAVIIFTSQILLTRGCILERSNSGTISIRDEYMHSPYSRCWKITVPENSYMILNMLMFYGSNCRDRYVDIKIDNRDETIKFCSGQSKWNPVVAFSDITVTYYGGSSSNYFELSYNGESILCTRKDTFKCSSGICLPMSQVCDGIKHCYDGADEIGCETGVFAVKGVEEGRLKATNWLKSKYSDVFGWHENTHRGIVALYLGNERNSTNMTAEEKLIEKQLEVQTLASLLRNETDPLEANQLSMYINALLITCQDPHNFHGFDLVQLLKDQMEVTPLMNRAAAYLALCNAEEPLPIKATSDLGKVLSSDSEYPFLLDVQAAAVMALPCLNSDNKTAFVDIEDATNKTELVSFSQSEYEEAVNNLKKFQSRDGSFGNVYTTAIVTQALLSANQENAKDWSLNKSVNHLLQHLNSSSVDFLATYLTLPILNGRSLSDIRKTDCSNDVHHRFDGDAIVDVKNKLGPKMRVQYSLYIGDAKDIIHTISLRVPKNITVYDVMKLAEAADNKYKFEWKQMKEKIYVYNIAGITNDFENGQFWLLYLGKDVESITHLNKSPDKVILQDGAQIVMWYKNAHI</sequence>
<evidence type="ECO:0000313" key="9">
    <source>
        <dbReference type="Proteomes" id="UP000887116"/>
    </source>
</evidence>
<evidence type="ECO:0000313" key="8">
    <source>
        <dbReference type="EMBL" id="GFQ67450.1"/>
    </source>
</evidence>
<dbReference type="InterPro" id="IPR002172">
    <property type="entry name" value="LDrepeatLR_classA_rpt"/>
</dbReference>
<dbReference type="EMBL" id="BMAO01030344">
    <property type="protein sequence ID" value="GFQ67450.1"/>
    <property type="molecule type" value="Genomic_DNA"/>
</dbReference>
<dbReference type="GO" id="GO:0015889">
    <property type="term" value="P:cobalamin transport"/>
    <property type="evidence" value="ECO:0007669"/>
    <property type="project" value="InterPro"/>
</dbReference>
<dbReference type="SMART" id="SM00192">
    <property type="entry name" value="LDLa"/>
    <property type="match status" value="1"/>
</dbReference>
<evidence type="ECO:0000256" key="2">
    <source>
        <dbReference type="ARBA" id="ARBA00022525"/>
    </source>
</evidence>
<comment type="caution">
    <text evidence="8">The sequence shown here is derived from an EMBL/GenBank/DDBJ whole genome shotgun (WGS) entry which is preliminary data.</text>
</comment>
<accession>A0A8X6F090</accession>
<feature type="binding site" evidence="5">
    <location>
        <position position="504"/>
    </location>
    <ligand>
        <name>cyanocob(III)alamin</name>
        <dbReference type="ChEBI" id="CHEBI:17439"/>
    </ligand>
</feature>
<keyword evidence="4 6" id="KW-1015">Disulfide bond</keyword>
<dbReference type="Gene3D" id="4.10.400.10">
    <property type="entry name" value="Low-density Lipoprotein Receptor"/>
    <property type="match status" value="1"/>
</dbReference>
<dbReference type="InterPro" id="IPR036055">
    <property type="entry name" value="LDL_receptor-like_sf"/>
</dbReference>
<organism evidence="8 9">
    <name type="scientific">Trichonephila clavata</name>
    <name type="common">Joro spider</name>
    <name type="synonym">Nephila clavata</name>
    <dbReference type="NCBI Taxonomy" id="2740835"/>
    <lineage>
        <taxon>Eukaryota</taxon>
        <taxon>Metazoa</taxon>
        <taxon>Ecdysozoa</taxon>
        <taxon>Arthropoda</taxon>
        <taxon>Chelicerata</taxon>
        <taxon>Arachnida</taxon>
        <taxon>Araneae</taxon>
        <taxon>Araneomorphae</taxon>
        <taxon>Entelegynae</taxon>
        <taxon>Araneoidea</taxon>
        <taxon>Nephilidae</taxon>
        <taxon>Trichonephila</taxon>
    </lineage>
</organism>
<dbReference type="Gene3D" id="2.170.130.30">
    <property type="match status" value="1"/>
</dbReference>
<evidence type="ECO:0000256" key="4">
    <source>
        <dbReference type="ARBA" id="ARBA00023157"/>
    </source>
</evidence>
<gene>
    <name evidence="8" type="primary">CG3556_4</name>
    <name evidence="8" type="ORF">TNCT_478071</name>
</gene>
<dbReference type="Pfam" id="PF00057">
    <property type="entry name" value="Ldl_recept_a"/>
    <property type="match status" value="1"/>
</dbReference>
<feature type="disulfide bond" evidence="6">
    <location>
        <begin position="416"/>
        <end position="456"/>
    </location>
</feature>
<dbReference type="SUPFAM" id="SSF57424">
    <property type="entry name" value="LDL receptor-like module"/>
    <property type="match status" value="1"/>
</dbReference>
<dbReference type="AlphaFoldDB" id="A0A8X6F090"/>
<dbReference type="GO" id="GO:0031419">
    <property type="term" value="F:cobalamin binding"/>
    <property type="evidence" value="ECO:0007669"/>
    <property type="project" value="InterPro"/>
</dbReference>
<dbReference type="GO" id="GO:0005615">
    <property type="term" value="C:extracellular space"/>
    <property type="evidence" value="ECO:0007669"/>
    <property type="project" value="TreeGrafter"/>
</dbReference>
<dbReference type="PROSITE" id="PS01209">
    <property type="entry name" value="LDLRA_1"/>
    <property type="match status" value="1"/>
</dbReference>
<keyword evidence="2" id="KW-0964">Secreted</keyword>
<dbReference type="InterPro" id="IPR002157">
    <property type="entry name" value="Cbl-bd_prot"/>
</dbReference>
<comment type="subcellular location">
    <subcellularLocation>
        <location evidence="1">Secreted</location>
    </subcellularLocation>
</comment>
<comment type="caution">
    <text evidence="7">Lacks conserved residue(s) required for the propagation of feature annotation.</text>
</comment>
<dbReference type="PANTHER" id="PTHR10559">
    <property type="entry name" value="TRANSCOBALAMIN-1/GASTRIC INTRINSIC FACTOR"/>
    <property type="match status" value="1"/>
</dbReference>
<dbReference type="PROSITE" id="PS50068">
    <property type="entry name" value="LDLRA_2"/>
    <property type="match status" value="1"/>
</dbReference>
<evidence type="ECO:0000256" key="7">
    <source>
        <dbReference type="PROSITE-ProRule" id="PRU00124"/>
    </source>
</evidence>
<feature type="binding site" evidence="5">
    <location>
        <begin position="647"/>
        <end position="648"/>
    </location>
    <ligand>
        <name>cyanocob(III)alamin</name>
        <dbReference type="ChEBI" id="CHEBI:17439"/>
    </ligand>
</feature>
<dbReference type="InterPro" id="IPR023415">
    <property type="entry name" value="LDLR_class-A_CS"/>
</dbReference>
<dbReference type="Gene3D" id="1.50.10.20">
    <property type="match status" value="1"/>
</dbReference>
<dbReference type="Pfam" id="PF01122">
    <property type="entry name" value="Cobalamin_bind"/>
    <property type="match status" value="1"/>
</dbReference>
<feature type="disulfide bond" evidence="7">
    <location>
        <begin position="270"/>
        <end position="285"/>
    </location>
</feature>
<keyword evidence="9" id="KW-1185">Reference proteome</keyword>
<evidence type="ECO:0000256" key="1">
    <source>
        <dbReference type="ARBA" id="ARBA00004613"/>
    </source>
</evidence>
<name>A0A8X6F090_TRICU</name>
<dbReference type="OrthoDB" id="6343110at2759"/>
<keyword evidence="3" id="KW-0732">Signal</keyword>
<dbReference type="CDD" id="cd00112">
    <property type="entry name" value="LDLa"/>
    <property type="match status" value="1"/>
</dbReference>
<evidence type="ECO:0000256" key="6">
    <source>
        <dbReference type="PIRSR" id="PIRSR602157-2"/>
    </source>
</evidence>
<evidence type="ECO:0000256" key="5">
    <source>
        <dbReference type="PIRSR" id="PIRSR602157-1"/>
    </source>
</evidence>
<proteinExistence type="predicted"/>
<dbReference type="Proteomes" id="UP000887116">
    <property type="component" value="Unassembled WGS sequence"/>
</dbReference>
<reference evidence="8" key="1">
    <citation type="submission" date="2020-07" db="EMBL/GenBank/DDBJ databases">
        <title>Multicomponent nature underlies the extraordinary mechanical properties of spider dragline silk.</title>
        <authorList>
            <person name="Kono N."/>
            <person name="Nakamura H."/>
            <person name="Mori M."/>
            <person name="Yoshida Y."/>
            <person name="Ohtoshi R."/>
            <person name="Malay A.D."/>
            <person name="Moran D.A.P."/>
            <person name="Tomita M."/>
            <person name="Numata K."/>
            <person name="Arakawa K."/>
        </authorList>
    </citation>
    <scope>NUCLEOTIDE SEQUENCE</scope>
</reference>
<dbReference type="PANTHER" id="PTHR10559:SF18">
    <property type="entry name" value="TRANSCOBALAMIN II"/>
    <property type="match status" value="1"/>
</dbReference>
<dbReference type="InterPro" id="IPR051588">
    <property type="entry name" value="Cobalamin_Transport"/>
</dbReference>
<feature type="disulfide bond" evidence="7">
    <location>
        <begin position="258"/>
        <end position="276"/>
    </location>
</feature>
<feature type="binding site" evidence="5">
    <location>
        <position position="445"/>
    </location>
    <ligand>
        <name>cyanocob(III)alamin</name>
        <dbReference type="ChEBI" id="CHEBI:17439"/>
    </ligand>
</feature>
<feature type="binding site" evidence="5">
    <location>
        <begin position="664"/>
        <end position="666"/>
    </location>
    <ligand>
        <name>cyanocob(III)alamin</name>
        <dbReference type="ChEBI" id="CHEBI:17439"/>
    </ligand>
</feature>
<protein>
    <submittedName>
        <fullName evidence="8">Uncharacterized protein CG3556</fullName>
    </submittedName>
</protein>
<dbReference type="InterPro" id="IPR008930">
    <property type="entry name" value="Terpenoid_cyclase/PrenylTrfase"/>
</dbReference>
<evidence type="ECO:0000256" key="3">
    <source>
        <dbReference type="ARBA" id="ARBA00022729"/>
    </source>
</evidence>
<keyword evidence="5" id="KW-0170">Cobalt</keyword>
<dbReference type="SUPFAM" id="SSF48239">
    <property type="entry name" value="Terpenoid cyclases/Protein prenyltransferases"/>
    <property type="match status" value="1"/>
</dbReference>